<evidence type="ECO:0008006" key="9">
    <source>
        <dbReference type="Google" id="ProtNLM"/>
    </source>
</evidence>
<evidence type="ECO:0000313" key="8">
    <source>
        <dbReference type="Proteomes" id="UP000038010"/>
    </source>
</evidence>
<organism evidence="7 8">
    <name type="scientific">Cyphellophora attinorum</name>
    <dbReference type="NCBI Taxonomy" id="1664694"/>
    <lineage>
        <taxon>Eukaryota</taxon>
        <taxon>Fungi</taxon>
        <taxon>Dikarya</taxon>
        <taxon>Ascomycota</taxon>
        <taxon>Pezizomycotina</taxon>
        <taxon>Eurotiomycetes</taxon>
        <taxon>Chaetothyriomycetidae</taxon>
        <taxon>Chaetothyriales</taxon>
        <taxon>Cyphellophoraceae</taxon>
        <taxon>Cyphellophora</taxon>
    </lineage>
</organism>
<dbReference type="PANTHER" id="PTHR11266:SF80">
    <property type="entry name" value="PEROXISOMAL MEMBRANE PROTEIN 2"/>
    <property type="match status" value="1"/>
</dbReference>
<comment type="subcellular location">
    <subcellularLocation>
        <location evidence="1">Membrane</location>
        <topology evidence="1">Multi-pass membrane protein</topology>
    </subcellularLocation>
</comment>
<evidence type="ECO:0000256" key="2">
    <source>
        <dbReference type="ARBA" id="ARBA00006824"/>
    </source>
</evidence>
<reference evidence="7 8" key="1">
    <citation type="submission" date="2015-06" db="EMBL/GenBank/DDBJ databases">
        <title>Draft genome of the ant-associated black yeast Phialophora attae CBS 131958.</title>
        <authorList>
            <person name="Moreno L.F."/>
            <person name="Stielow B.J."/>
            <person name="de Hoog S."/>
            <person name="Vicente V.A."/>
            <person name="Weiss V.A."/>
            <person name="de Vries M."/>
            <person name="Cruz L.M."/>
            <person name="Souza E.M."/>
        </authorList>
    </citation>
    <scope>NUCLEOTIDE SEQUENCE [LARGE SCALE GENOMIC DNA]</scope>
    <source>
        <strain evidence="7 8">CBS 131958</strain>
    </source>
</reference>
<keyword evidence="4 6" id="KW-1133">Transmembrane helix</keyword>
<accession>A0A0N1HM89</accession>
<protein>
    <recommendedName>
        <fullName evidence="9">PXMP2/4 family protein 3</fullName>
    </recommendedName>
</protein>
<evidence type="ECO:0000256" key="4">
    <source>
        <dbReference type="ARBA" id="ARBA00022989"/>
    </source>
</evidence>
<keyword evidence="8" id="KW-1185">Reference proteome</keyword>
<name>A0A0N1HM89_9EURO</name>
<evidence type="ECO:0000256" key="1">
    <source>
        <dbReference type="ARBA" id="ARBA00004141"/>
    </source>
</evidence>
<dbReference type="GeneID" id="28731802"/>
<evidence type="ECO:0000256" key="3">
    <source>
        <dbReference type="ARBA" id="ARBA00022692"/>
    </source>
</evidence>
<dbReference type="RefSeq" id="XP_017995795.1">
    <property type="nucleotide sequence ID" value="XM_018139922.1"/>
</dbReference>
<dbReference type="Pfam" id="PF04117">
    <property type="entry name" value="Mpv17_PMP22"/>
    <property type="match status" value="1"/>
</dbReference>
<sequence>MEIDPAVARALKQALSFCVLSNVFAQGYSSYQEQRLAINPAAFVRFLLFTAIVTPPNYWWQKWLEDSYPTRVPTGPRQEKEPGAKSDDKAFSVTNTIIKFMLDQSIGCWGNTLAFMVLLPLLKGQTLPQITSTLQQDFWGMVMTSYSFWPLVSIVNLVFVPFKYRALVGNTAAFVWGVYIALIAS</sequence>
<evidence type="ECO:0000256" key="5">
    <source>
        <dbReference type="ARBA" id="ARBA00023136"/>
    </source>
</evidence>
<dbReference type="VEuPathDB" id="FungiDB:AB675_11103"/>
<evidence type="ECO:0000313" key="7">
    <source>
        <dbReference type="EMBL" id="KPI35832.1"/>
    </source>
</evidence>
<dbReference type="EMBL" id="LFJN01000036">
    <property type="protein sequence ID" value="KPI35832.1"/>
    <property type="molecule type" value="Genomic_DNA"/>
</dbReference>
<feature type="transmembrane region" description="Helical" evidence="6">
    <location>
        <begin position="166"/>
        <end position="184"/>
    </location>
</feature>
<dbReference type="InterPro" id="IPR007248">
    <property type="entry name" value="Mpv17_PMP22"/>
</dbReference>
<comment type="similarity">
    <text evidence="2 6">Belongs to the peroxisomal membrane protein PXMP2/4 family.</text>
</comment>
<keyword evidence="5 6" id="KW-0472">Membrane</keyword>
<gene>
    <name evidence="7" type="ORF">AB675_11103</name>
</gene>
<dbReference type="GO" id="GO:0005778">
    <property type="term" value="C:peroxisomal membrane"/>
    <property type="evidence" value="ECO:0007669"/>
    <property type="project" value="TreeGrafter"/>
</dbReference>
<dbReference type="PANTHER" id="PTHR11266">
    <property type="entry name" value="PEROXISOMAL MEMBRANE PROTEIN 2, PXMP2 MPV17"/>
    <property type="match status" value="1"/>
</dbReference>
<evidence type="ECO:0000256" key="6">
    <source>
        <dbReference type="RuleBase" id="RU363053"/>
    </source>
</evidence>
<dbReference type="Proteomes" id="UP000038010">
    <property type="component" value="Unassembled WGS sequence"/>
</dbReference>
<dbReference type="OrthoDB" id="10267969at2759"/>
<proteinExistence type="inferred from homology"/>
<dbReference type="STRING" id="1664694.A0A0N1HM89"/>
<feature type="transmembrane region" description="Helical" evidence="6">
    <location>
        <begin position="138"/>
        <end position="159"/>
    </location>
</feature>
<keyword evidence="3 6" id="KW-0812">Transmembrane</keyword>
<dbReference type="AlphaFoldDB" id="A0A0N1HM89"/>
<comment type="caution">
    <text evidence="7">The sequence shown here is derived from an EMBL/GenBank/DDBJ whole genome shotgun (WGS) entry which is preliminary data.</text>
</comment>